<evidence type="ECO:0000313" key="8">
    <source>
        <dbReference type="EMBL" id="KAJ1691816.1"/>
    </source>
</evidence>
<evidence type="ECO:0000256" key="4">
    <source>
        <dbReference type="ARBA" id="ARBA00023163"/>
    </source>
</evidence>
<dbReference type="InterPro" id="IPR044810">
    <property type="entry name" value="WRKY_plant"/>
</dbReference>
<sequence length="351" mass="38953">MEEIEEANREAIERCNRVLSLLSQSKEEQIDQRNLVSDTGDAISKFKKVVSLLNTGSKGHARGRIFKKTQNPKLLSNQRGFLDYPLISNPNLNPKQNQTLNHASSSSSNLLQLLPMSNTSEDKPTLQLVPYGVPVIPNQYQFLQQQSNRPYQLQQVKFQQELFKRNNSSSNFSGINLKFDSPSCTTGTAGGTMSSARSFLSSLSMEGSVASLDARSFHLIGGPTVSDPGHSHAPVKRRCTGKGEDGSGKCSTSGRCHCSKRRKLRIKRSIKVPAISNKIADIPPDEYSWRKYGQKPIKGSPHPRGYYKCSSMRGCPARKHVERCVDDPSMLIVTYEGDHNHAKILNQPTHG</sequence>
<dbReference type="PROSITE" id="PS50811">
    <property type="entry name" value="WRKY"/>
    <property type="match status" value="1"/>
</dbReference>
<dbReference type="EMBL" id="JAMQYH010000004">
    <property type="protein sequence ID" value="KAJ1691816.1"/>
    <property type="molecule type" value="Genomic_DNA"/>
</dbReference>
<evidence type="ECO:0000256" key="5">
    <source>
        <dbReference type="ARBA" id="ARBA00023242"/>
    </source>
</evidence>
<dbReference type="Proteomes" id="UP001151287">
    <property type="component" value="Unassembled WGS sequence"/>
</dbReference>
<dbReference type="PANTHER" id="PTHR31282">
    <property type="entry name" value="WRKY TRANSCRIPTION FACTOR 21-RELATED"/>
    <property type="match status" value="1"/>
</dbReference>
<keyword evidence="9" id="KW-1185">Reference proteome</keyword>
<dbReference type="Pfam" id="PF03106">
    <property type="entry name" value="WRKY"/>
    <property type="match status" value="1"/>
</dbReference>
<proteinExistence type="predicted"/>
<keyword evidence="2" id="KW-0805">Transcription regulation</keyword>
<dbReference type="OrthoDB" id="1918969at2759"/>
<evidence type="ECO:0000256" key="1">
    <source>
        <dbReference type="ARBA" id="ARBA00004123"/>
    </source>
</evidence>
<feature type="region of interest" description="Disordered" evidence="6">
    <location>
        <begin position="223"/>
        <end position="249"/>
    </location>
</feature>
<name>A0A9Q0CDB1_9POAL</name>
<dbReference type="InterPro" id="IPR036576">
    <property type="entry name" value="WRKY_dom_sf"/>
</dbReference>
<keyword evidence="4" id="KW-0804">Transcription</keyword>
<dbReference type="InterPro" id="IPR003657">
    <property type="entry name" value="WRKY_dom"/>
</dbReference>
<evidence type="ECO:0000256" key="3">
    <source>
        <dbReference type="ARBA" id="ARBA00023125"/>
    </source>
</evidence>
<protein>
    <recommendedName>
        <fullName evidence="7">WRKY domain-containing protein</fullName>
    </recommendedName>
</protein>
<feature type="domain" description="WRKY" evidence="7">
    <location>
        <begin position="278"/>
        <end position="344"/>
    </location>
</feature>
<reference evidence="8" key="1">
    <citation type="journal article" date="2022" name="Cell">
        <title>Repeat-based holocentromeres influence genome architecture and karyotype evolution.</title>
        <authorList>
            <person name="Hofstatter P.G."/>
            <person name="Thangavel G."/>
            <person name="Lux T."/>
            <person name="Neumann P."/>
            <person name="Vondrak T."/>
            <person name="Novak P."/>
            <person name="Zhang M."/>
            <person name="Costa L."/>
            <person name="Castellani M."/>
            <person name="Scott A."/>
            <person name="Toegelov H."/>
            <person name="Fuchs J."/>
            <person name="Mata-Sucre Y."/>
            <person name="Dias Y."/>
            <person name="Vanzela A.L.L."/>
            <person name="Huettel B."/>
            <person name="Almeida C.C.S."/>
            <person name="Simkova H."/>
            <person name="Souza G."/>
            <person name="Pedrosa-Harand A."/>
            <person name="Macas J."/>
            <person name="Mayer K.F.X."/>
            <person name="Houben A."/>
            <person name="Marques A."/>
        </authorList>
    </citation>
    <scope>NUCLEOTIDE SEQUENCE</scope>
    <source>
        <strain evidence="8">RhyBre1mFocal</strain>
    </source>
</reference>
<dbReference type="InterPro" id="IPR018872">
    <property type="entry name" value="Zn-cluster-dom"/>
</dbReference>
<comment type="subcellular location">
    <subcellularLocation>
        <location evidence="1">Nucleus</location>
    </subcellularLocation>
</comment>
<dbReference type="GO" id="GO:0043565">
    <property type="term" value="F:sequence-specific DNA binding"/>
    <property type="evidence" value="ECO:0007669"/>
    <property type="project" value="InterPro"/>
</dbReference>
<dbReference type="SMART" id="SM00774">
    <property type="entry name" value="WRKY"/>
    <property type="match status" value="1"/>
</dbReference>
<dbReference type="Gene3D" id="2.20.25.80">
    <property type="entry name" value="WRKY domain"/>
    <property type="match status" value="1"/>
</dbReference>
<dbReference type="Pfam" id="PF10533">
    <property type="entry name" value="Plant_zn_clust"/>
    <property type="match status" value="1"/>
</dbReference>
<keyword evidence="3" id="KW-0238">DNA-binding</keyword>
<dbReference type="AlphaFoldDB" id="A0A9Q0CDB1"/>
<dbReference type="GO" id="GO:0005634">
    <property type="term" value="C:nucleus"/>
    <property type="evidence" value="ECO:0007669"/>
    <property type="project" value="UniProtKB-SubCell"/>
</dbReference>
<dbReference type="SUPFAM" id="SSF118290">
    <property type="entry name" value="WRKY DNA-binding domain"/>
    <property type="match status" value="1"/>
</dbReference>
<comment type="caution">
    <text evidence="8">The sequence shown here is derived from an EMBL/GenBank/DDBJ whole genome shotgun (WGS) entry which is preliminary data.</text>
</comment>
<keyword evidence="5" id="KW-0539">Nucleus</keyword>
<dbReference type="FunFam" id="2.20.25.80:FF:000004">
    <property type="entry name" value="WRKY transcription factor 65"/>
    <property type="match status" value="1"/>
</dbReference>
<gene>
    <name evidence="8" type="ORF">LUZ63_015971</name>
</gene>
<evidence type="ECO:0000313" key="9">
    <source>
        <dbReference type="Proteomes" id="UP001151287"/>
    </source>
</evidence>
<evidence type="ECO:0000256" key="6">
    <source>
        <dbReference type="SAM" id="MobiDB-lite"/>
    </source>
</evidence>
<evidence type="ECO:0000259" key="7">
    <source>
        <dbReference type="PROSITE" id="PS50811"/>
    </source>
</evidence>
<dbReference type="GO" id="GO:0003700">
    <property type="term" value="F:DNA-binding transcription factor activity"/>
    <property type="evidence" value="ECO:0007669"/>
    <property type="project" value="InterPro"/>
</dbReference>
<organism evidence="8 9">
    <name type="scientific">Rhynchospora breviuscula</name>
    <dbReference type="NCBI Taxonomy" id="2022672"/>
    <lineage>
        <taxon>Eukaryota</taxon>
        <taxon>Viridiplantae</taxon>
        <taxon>Streptophyta</taxon>
        <taxon>Embryophyta</taxon>
        <taxon>Tracheophyta</taxon>
        <taxon>Spermatophyta</taxon>
        <taxon>Magnoliopsida</taxon>
        <taxon>Liliopsida</taxon>
        <taxon>Poales</taxon>
        <taxon>Cyperaceae</taxon>
        <taxon>Cyperoideae</taxon>
        <taxon>Rhynchosporeae</taxon>
        <taxon>Rhynchospora</taxon>
    </lineage>
</organism>
<evidence type="ECO:0000256" key="2">
    <source>
        <dbReference type="ARBA" id="ARBA00023015"/>
    </source>
</evidence>
<accession>A0A9Q0CDB1</accession>